<evidence type="ECO:0000256" key="1">
    <source>
        <dbReference type="ARBA" id="ARBA00010515"/>
    </source>
</evidence>
<dbReference type="InterPro" id="IPR002168">
    <property type="entry name" value="Lipase_GDXG_HIS_AS"/>
</dbReference>
<dbReference type="InterPro" id="IPR029058">
    <property type="entry name" value="AB_hydrolase_fold"/>
</dbReference>
<keyword evidence="2" id="KW-0378">Hydrolase</keyword>
<dbReference type="PROSITE" id="PS01173">
    <property type="entry name" value="LIPASE_GDXG_HIS"/>
    <property type="match status" value="1"/>
</dbReference>
<comment type="similarity">
    <text evidence="1">Belongs to the 'GDXG' lipolytic enzyme family.</text>
</comment>
<reference evidence="5 6" key="1">
    <citation type="submission" date="2013-09" db="EMBL/GenBank/DDBJ databases">
        <title>Whole genome shotgun sequence of Novosphingobium tardaugens NBRC 16725.</title>
        <authorList>
            <person name="Isaki S."/>
            <person name="Hosoyama A."/>
            <person name="Tsuchikane K."/>
            <person name="Katsumata H."/>
            <person name="Ando Y."/>
            <person name="Yamazaki S."/>
            <person name="Fujita N."/>
        </authorList>
    </citation>
    <scope>NUCLEOTIDE SEQUENCE [LARGE SCALE GENOMIC DNA]</scope>
    <source>
        <strain evidence="5 6">NBRC 16725</strain>
    </source>
</reference>
<feature type="active site" evidence="3">
    <location>
        <position position="156"/>
    </location>
</feature>
<comment type="caution">
    <text evidence="5">The sequence shown here is derived from an EMBL/GenBank/DDBJ whole genome shotgun (WGS) entry which is preliminary data.</text>
</comment>
<dbReference type="Gene3D" id="3.40.50.1820">
    <property type="entry name" value="alpha/beta hydrolase"/>
    <property type="match status" value="1"/>
</dbReference>
<evidence type="ECO:0000259" key="4">
    <source>
        <dbReference type="Pfam" id="PF07859"/>
    </source>
</evidence>
<dbReference type="InterPro" id="IPR013094">
    <property type="entry name" value="AB_hydrolase_3"/>
</dbReference>
<evidence type="ECO:0000256" key="3">
    <source>
        <dbReference type="PROSITE-ProRule" id="PRU10038"/>
    </source>
</evidence>
<proteinExistence type="inferred from homology"/>
<dbReference type="GO" id="GO:0016787">
    <property type="term" value="F:hydrolase activity"/>
    <property type="evidence" value="ECO:0007669"/>
    <property type="project" value="UniProtKB-KW"/>
</dbReference>
<feature type="domain" description="Alpha/beta hydrolase fold-3" evidence="4">
    <location>
        <begin position="78"/>
        <end position="283"/>
    </location>
</feature>
<dbReference type="InterPro" id="IPR033140">
    <property type="entry name" value="Lipase_GDXG_put_SER_AS"/>
</dbReference>
<dbReference type="PROSITE" id="PS01174">
    <property type="entry name" value="LIPASE_GDXG_SER"/>
    <property type="match status" value="1"/>
</dbReference>
<keyword evidence="6" id="KW-1185">Reference proteome</keyword>
<dbReference type="PANTHER" id="PTHR48081">
    <property type="entry name" value="AB HYDROLASE SUPERFAMILY PROTEIN C4A8.06C"/>
    <property type="match status" value="1"/>
</dbReference>
<accession>U2YP48</accession>
<organism evidence="5 6">
    <name type="scientific">Caenibius tardaugens NBRC 16725</name>
    <dbReference type="NCBI Taxonomy" id="1219035"/>
    <lineage>
        <taxon>Bacteria</taxon>
        <taxon>Pseudomonadati</taxon>
        <taxon>Pseudomonadota</taxon>
        <taxon>Alphaproteobacteria</taxon>
        <taxon>Sphingomonadales</taxon>
        <taxon>Erythrobacteraceae</taxon>
        <taxon>Caenibius</taxon>
    </lineage>
</organism>
<evidence type="ECO:0000313" key="6">
    <source>
        <dbReference type="Proteomes" id="UP000016568"/>
    </source>
</evidence>
<protein>
    <submittedName>
        <fullName evidence="5">Putative esterase</fullName>
    </submittedName>
</protein>
<dbReference type="AlphaFoldDB" id="U2YP48"/>
<sequence>MTAPLVLAETAAVLEFLAAQEGPHLSELPATDMREVYRQLGDAFDSPAETGIRTVDFAGPDCALRAYFPGAAQPGPVIVYMHGGGWVIGDLETHHALCGLIARLSGLRVVAVDYRLAPEHPFPRAHEDCLAATAFVASNPTALEAPVTGIAVAGDSAGGNLAFFVSDRLGREKVLGQLLIYPVGDCTGPAEGSYRDFAEGYLLDRRLMDRFISDYLPDTAQTAQRDVSPLLHDLDTANLPPAVIMTAGLDPLRDQGRELADRIIAGGVETHYIEAAGLIHGMATMRKAFPSGEQILRRAIAIFTDVIRTELNKREEGKA</sequence>
<dbReference type="EMBL" id="BASZ01000010">
    <property type="protein sequence ID" value="GAD50680.1"/>
    <property type="molecule type" value="Genomic_DNA"/>
</dbReference>
<evidence type="ECO:0000313" key="5">
    <source>
        <dbReference type="EMBL" id="GAD50680.1"/>
    </source>
</evidence>
<dbReference type="KEGG" id="ntd:EGO55_07050"/>
<dbReference type="SUPFAM" id="SSF53474">
    <property type="entry name" value="alpha/beta-Hydrolases"/>
    <property type="match status" value="1"/>
</dbReference>
<name>U2YP48_9SPHN</name>
<dbReference type="OrthoDB" id="9806180at2"/>
<dbReference type="Pfam" id="PF07859">
    <property type="entry name" value="Abhydrolase_3"/>
    <property type="match status" value="1"/>
</dbReference>
<dbReference type="InterPro" id="IPR050300">
    <property type="entry name" value="GDXG_lipolytic_enzyme"/>
</dbReference>
<evidence type="ECO:0000256" key="2">
    <source>
        <dbReference type="ARBA" id="ARBA00022801"/>
    </source>
</evidence>
<dbReference type="RefSeq" id="WP_021691498.1">
    <property type="nucleotide sequence ID" value="NZ_BASZ01000010.1"/>
</dbReference>
<dbReference type="Proteomes" id="UP000016568">
    <property type="component" value="Unassembled WGS sequence"/>
</dbReference>
<dbReference type="eggNOG" id="COG0657">
    <property type="taxonomic scope" value="Bacteria"/>
</dbReference>
<dbReference type="PANTHER" id="PTHR48081:SF8">
    <property type="entry name" value="ALPHA_BETA HYDROLASE FOLD-3 DOMAIN-CONTAINING PROTEIN-RELATED"/>
    <property type="match status" value="1"/>
</dbReference>
<gene>
    <name evidence="5" type="ORF">NT2_10_01250</name>
</gene>